<evidence type="ECO:0000313" key="22">
    <source>
        <dbReference type="EMBL" id="ETE65207.1"/>
    </source>
</evidence>
<comment type="pathway">
    <text evidence="5">Protein modification; protein ubiquitination.</text>
</comment>
<feature type="non-terminal residue" evidence="22">
    <location>
        <position position="1"/>
    </location>
</feature>
<evidence type="ECO:0000256" key="6">
    <source>
        <dbReference type="ARBA" id="ARBA00012483"/>
    </source>
</evidence>
<evidence type="ECO:0000256" key="18">
    <source>
        <dbReference type="ARBA" id="ARBA00023329"/>
    </source>
</evidence>
<name>V8NUI9_OPHHA</name>
<keyword evidence="14" id="KW-0391">Immunity</keyword>
<evidence type="ECO:0000256" key="7">
    <source>
        <dbReference type="ARBA" id="ARBA00022679"/>
    </source>
</evidence>
<accession>V8NUI9</accession>
<comment type="caution">
    <text evidence="22">The sequence shown here is derived from an EMBL/GenBank/DDBJ whole genome shotgun (WGS) entry which is preliminary data.</text>
</comment>
<comment type="catalytic activity">
    <reaction evidence="1">
        <text>S-ubiquitinyl-[E2 ubiquitin-conjugating enzyme]-L-cysteine + [acceptor protein]-L-lysine = [E2 ubiquitin-conjugating enzyme]-L-cysteine + N(6)-ubiquitinyl-[acceptor protein]-L-lysine.</text>
        <dbReference type="EC" id="2.3.2.27"/>
    </reaction>
</comment>
<organism evidence="22 23">
    <name type="scientific">Ophiophagus hannah</name>
    <name type="common">King cobra</name>
    <name type="synonym">Naja hannah</name>
    <dbReference type="NCBI Taxonomy" id="8665"/>
    <lineage>
        <taxon>Eukaryota</taxon>
        <taxon>Metazoa</taxon>
        <taxon>Chordata</taxon>
        <taxon>Craniata</taxon>
        <taxon>Vertebrata</taxon>
        <taxon>Euteleostomi</taxon>
        <taxon>Lepidosauria</taxon>
        <taxon>Squamata</taxon>
        <taxon>Bifurcata</taxon>
        <taxon>Unidentata</taxon>
        <taxon>Episquamata</taxon>
        <taxon>Toxicofera</taxon>
        <taxon>Serpentes</taxon>
        <taxon>Colubroidea</taxon>
        <taxon>Elapidae</taxon>
        <taxon>Elapinae</taxon>
        <taxon>Ophiophagus</taxon>
    </lineage>
</organism>
<evidence type="ECO:0000256" key="13">
    <source>
        <dbReference type="ARBA" id="ARBA00022833"/>
    </source>
</evidence>
<evidence type="ECO:0000256" key="5">
    <source>
        <dbReference type="ARBA" id="ARBA00004906"/>
    </source>
</evidence>
<sequence length="528" mass="60183">MWKSNKISMFYFVDKESNLSNFFQQASSPTTGTAPGSQSRLSVCPSTQDICRSSTLHDLSEDTFETSIHVMGPSSARKKHVKKVKQGVRQRKKAEENSEDIVKQRQDKDVKSHPKITNPRWNAFCKTTSDSSTSDENYWALVRKRDRAKMLRKTRRQNPSNVSTDECCNKNVIELATVGISGEKKSEPESYNLNNPRRMIRRYKESSLSLSSVSSVEPNSLSRSGKHQNSHQDPEPSVYIRQGRTSKEDSGSEGSRGRDIFTVTGNGTPAETGASVSVAARKHPAFYDDLSEDFEVCRFDQSFISTMMRDRKKSLGLIWRICHCEGDDESPLITPCRCTGTLRFVHQACLHQWIKSSDTRCCELCKYDFIMETKLKPLRKWEKLQMTTSERRKIVCSVTFHIIAITCVVWSLYVLIDRTAEEIKQGNDNGVLEWPFWTKLVVVAIGFTGGLVFMYVQCKVYIQLWRRLKAYNRVIFVQNCPDTAKKMEEKNSSTIQNAEIKDTVVVPVSQTETNCQQTEETISDVMPV</sequence>
<evidence type="ECO:0000256" key="2">
    <source>
        <dbReference type="ARBA" id="ARBA00004155"/>
    </source>
</evidence>
<comment type="subcellular location">
    <subcellularLocation>
        <location evidence="3">Cytoplasmic vesicle membrane</location>
        <topology evidence="3">Multi-pass membrane protein</topology>
    </subcellularLocation>
    <subcellularLocation>
        <location evidence="4">Early endosome membrane</location>
        <topology evidence="4">Multi-pass membrane protein</topology>
    </subcellularLocation>
    <subcellularLocation>
        <location evidence="2">Lysosome membrane</location>
        <topology evidence="2">Multi-pass membrane protein</topology>
    </subcellularLocation>
</comment>
<evidence type="ECO:0000313" key="23">
    <source>
        <dbReference type="Proteomes" id="UP000018936"/>
    </source>
</evidence>
<feature type="transmembrane region" description="Helical" evidence="20">
    <location>
        <begin position="436"/>
        <end position="456"/>
    </location>
</feature>
<dbReference type="FunFam" id="3.30.40.10:FF:000043">
    <property type="entry name" value="Putative e3 ubiquitin-protein ligase march8"/>
    <property type="match status" value="1"/>
</dbReference>
<feature type="compositionally biased region" description="Low complexity" evidence="19">
    <location>
        <begin position="206"/>
        <end position="223"/>
    </location>
</feature>
<dbReference type="OrthoDB" id="264354at2759"/>
<evidence type="ECO:0000256" key="16">
    <source>
        <dbReference type="ARBA" id="ARBA00023136"/>
    </source>
</evidence>
<evidence type="ECO:0000256" key="11">
    <source>
        <dbReference type="ARBA" id="ARBA00022771"/>
    </source>
</evidence>
<feature type="transmembrane region" description="Helical" evidence="20">
    <location>
        <begin position="394"/>
        <end position="416"/>
    </location>
</feature>
<keyword evidence="9" id="KW-0479">Metal-binding</keyword>
<keyword evidence="8 20" id="KW-0812">Transmembrane</keyword>
<dbReference type="GO" id="GO:0005765">
    <property type="term" value="C:lysosomal membrane"/>
    <property type="evidence" value="ECO:0007669"/>
    <property type="project" value="UniProtKB-SubCell"/>
</dbReference>
<dbReference type="PANTHER" id="PTHR45981">
    <property type="entry name" value="LD02310P"/>
    <property type="match status" value="1"/>
</dbReference>
<keyword evidence="18" id="KW-0968">Cytoplasmic vesicle</keyword>
<proteinExistence type="predicted"/>
<keyword evidence="10" id="KW-0967">Endosome</keyword>
<feature type="domain" description="RING-CH-type" evidence="21">
    <location>
        <begin position="311"/>
        <end position="372"/>
    </location>
</feature>
<dbReference type="GO" id="GO:0002376">
    <property type="term" value="P:immune system process"/>
    <property type="evidence" value="ECO:0007669"/>
    <property type="project" value="UniProtKB-KW"/>
</dbReference>
<evidence type="ECO:0000256" key="17">
    <source>
        <dbReference type="ARBA" id="ARBA00023228"/>
    </source>
</evidence>
<evidence type="ECO:0000256" key="8">
    <source>
        <dbReference type="ARBA" id="ARBA00022692"/>
    </source>
</evidence>
<gene>
    <name evidence="22" type="primary">March1</name>
    <name evidence="22" type="ORF">L345_09019</name>
</gene>
<feature type="region of interest" description="Disordered" evidence="19">
    <location>
        <begin position="72"/>
        <end position="117"/>
    </location>
</feature>
<dbReference type="EC" id="2.3.2.27" evidence="6"/>
<dbReference type="InterPro" id="IPR011016">
    <property type="entry name" value="Znf_RING-CH"/>
</dbReference>
<keyword evidence="11" id="KW-0863">Zinc-finger</keyword>
<dbReference type="AlphaFoldDB" id="V8NUI9"/>
<keyword evidence="7" id="KW-0808">Transferase</keyword>
<evidence type="ECO:0000256" key="15">
    <source>
        <dbReference type="ARBA" id="ARBA00022989"/>
    </source>
</evidence>
<keyword evidence="17" id="KW-0458">Lysosome</keyword>
<keyword evidence="23" id="KW-1185">Reference proteome</keyword>
<dbReference type="Proteomes" id="UP000018936">
    <property type="component" value="Unassembled WGS sequence"/>
</dbReference>
<protein>
    <recommendedName>
        <fullName evidence="6">RING-type E3 ubiquitin transferase</fullName>
        <ecNumber evidence="6">2.3.2.27</ecNumber>
    </recommendedName>
</protein>
<evidence type="ECO:0000256" key="19">
    <source>
        <dbReference type="SAM" id="MobiDB-lite"/>
    </source>
</evidence>
<keyword evidence="16 20" id="KW-0472">Membrane</keyword>
<dbReference type="InterPro" id="IPR013083">
    <property type="entry name" value="Znf_RING/FYVE/PHD"/>
</dbReference>
<evidence type="ECO:0000256" key="3">
    <source>
        <dbReference type="ARBA" id="ARBA00004439"/>
    </source>
</evidence>
<dbReference type="GO" id="GO:0031901">
    <property type="term" value="C:early endosome membrane"/>
    <property type="evidence" value="ECO:0007669"/>
    <property type="project" value="UniProtKB-SubCell"/>
</dbReference>
<feature type="compositionally biased region" description="Basic and acidic residues" evidence="19">
    <location>
        <begin position="245"/>
        <end position="259"/>
    </location>
</feature>
<dbReference type="GO" id="GO:0016567">
    <property type="term" value="P:protein ubiquitination"/>
    <property type="evidence" value="ECO:0007669"/>
    <property type="project" value="UniProtKB-ARBA"/>
</dbReference>
<reference evidence="22 23" key="1">
    <citation type="journal article" date="2013" name="Proc. Natl. Acad. Sci. U.S.A.">
        <title>The king cobra genome reveals dynamic gene evolution and adaptation in the snake venom system.</title>
        <authorList>
            <person name="Vonk F.J."/>
            <person name="Casewell N.R."/>
            <person name="Henkel C.V."/>
            <person name="Heimberg A.M."/>
            <person name="Jansen H.J."/>
            <person name="McCleary R.J."/>
            <person name="Kerkkamp H.M."/>
            <person name="Vos R.A."/>
            <person name="Guerreiro I."/>
            <person name="Calvete J.J."/>
            <person name="Wuster W."/>
            <person name="Woods A.E."/>
            <person name="Logan J.M."/>
            <person name="Harrison R.A."/>
            <person name="Castoe T.A."/>
            <person name="de Koning A.P."/>
            <person name="Pollock D.D."/>
            <person name="Yandell M."/>
            <person name="Calderon D."/>
            <person name="Renjifo C."/>
            <person name="Currier R.B."/>
            <person name="Salgado D."/>
            <person name="Pla D."/>
            <person name="Sanz L."/>
            <person name="Hyder A.S."/>
            <person name="Ribeiro J.M."/>
            <person name="Arntzen J.W."/>
            <person name="van den Thillart G.E."/>
            <person name="Boetzer M."/>
            <person name="Pirovano W."/>
            <person name="Dirks R.P."/>
            <person name="Spaink H.P."/>
            <person name="Duboule D."/>
            <person name="McGlinn E."/>
            <person name="Kini R.M."/>
            <person name="Richardson M.K."/>
        </authorList>
    </citation>
    <scope>NUCLEOTIDE SEQUENCE</scope>
    <source>
        <tissue evidence="22">Blood</tissue>
    </source>
</reference>
<keyword evidence="13" id="KW-0862">Zinc</keyword>
<evidence type="ECO:0000256" key="9">
    <source>
        <dbReference type="ARBA" id="ARBA00022723"/>
    </source>
</evidence>
<dbReference type="Gene3D" id="3.30.40.10">
    <property type="entry name" value="Zinc/RING finger domain, C3HC4 (zinc finger)"/>
    <property type="match status" value="1"/>
</dbReference>
<dbReference type="GO" id="GO:0008270">
    <property type="term" value="F:zinc ion binding"/>
    <property type="evidence" value="ECO:0007669"/>
    <property type="project" value="UniProtKB-KW"/>
</dbReference>
<evidence type="ECO:0000256" key="1">
    <source>
        <dbReference type="ARBA" id="ARBA00000900"/>
    </source>
</evidence>
<feature type="region of interest" description="Disordered" evidence="19">
    <location>
        <begin position="206"/>
        <end position="275"/>
    </location>
</feature>
<dbReference type="Pfam" id="PF12906">
    <property type="entry name" value="RINGv"/>
    <property type="match status" value="1"/>
</dbReference>
<dbReference type="PROSITE" id="PS51292">
    <property type="entry name" value="ZF_RING_CH"/>
    <property type="match status" value="1"/>
</dbReference>
<evidence type="ECO:0000256" key="10">
    <source>
        <dbReference type="ARBA" id="ARBA00022753"/>
    </source>
</evidence>
<evidence type="ECO:0000256" key="4">
    <source>
        <dbReference type="ARBA" id="ARBA00004520"/>
    </source>
</evidence>
<evidence type="ECO:0000259" key="21">
    <source>
        <dbReference type="PROSITE" id="PS51292"/>
    </source>
</evidence>
<evidence type="ECO:0000256" key="14">
    <source>
        <dbReference type="ARBA" id="ARBA00022859"/>
    </source>
</evidence>
<feature type="compositionally biased region" description="Basic residues" evidence="19">
    <location>
        <begin position="76"/>
        <end position="92"/>
    </location>
</feature>
<dbReference type="SMART" id="SM00744">
    <property type="entry name" value="RINGv"/>
    <property type="match status" value="1"/>
</dbReference>
<evidence type="ECO:0000256" key="20">
    <source>
        <dbReference type="SAM" id="Phobius"/>
    </source>
</evidence>
<keyword evidence="12" id="KW-0833">Ubl conjugation pathway</keyword>
<dbReference type="GO" id="GO:0061630">
    <property type="term" value="F:ubiquitin protein ligase activity"/>
    <property type="evidence" value="ECO:0007669"/>
    <property type="project" value="UniProtKB-EC"/>
</dbReference>
<dbReference type="EMBL" id="AZIM01001958">
    <property type="protein sequence ID" value="ETE65207.1"/>
    <property type="molecule type" value="Genomic_DNA"/>
</dbReference>
<keyword evidence="15 20" id="KW-1133">Transmembrane helix</keyword>
<feature type="compositionally biased region" description="Basic and acidic residues" evidence="19">
    <location>
        <begin position="93"/>
        <end position="112"/>
    </location>
</feature>
<evidence type="ECO:0000256" key="12">
    <source>
        <dbReference type="ARBA" id="ARBA00022786"/>
    </source>
</evidence>
<dbReference type="SUPFAM" id="SSF57850">
    <property type="entry name" value="RING/U-box"/>
    <property type="match status" value="1"/>
</dbReference>